<dbReference type="Proteomes" id="UP000266152">
    <property type="component" value="Unassembled WGS sequence"/>
</dbReference>
<feature type="signal peptide" evidence="2">
    <location>
        <begin position="1"/>
        <end position="21"/>
    </location>
</feature>
<dbReference type="Pfam" id="PF02018">
    <property type="entry name" value="CBM_4_9"/>
    <property type="match status" value="1"/>
</dbReference>
<protein>
    <recommendedName>
        <fullName evidence="3">CBM-cenC domain-containing protein</fullName>
    </recommendedName>
</protein>
<name>A0A395SI77_FUSSP</name>
<feature type="chain" id="PRO_5017244717" description="CBM-cenC domain-containing protein" evidence="2">
    <location>
        <begin position="22"/>
        <end position="276"/>
    </location>
</feature>
<keyword evidence="5" id="KW-1185">Reference proteome</keyword>
<organism evidence="4 5">
    <name type="scientific">Fusarium sporotrichioides</name>
    <dbReference type="NCBI Taxonomy" id="5514"/>
    <lineage>
        <taxon>Eukaryota</taxon>
        <taxon>Fungi</taxon>
        <taxon>Dikarya</taxon>
        <taxon>Ascomycota</taxon>
        <taxon>Pezizomycotina</taxon>
        <taxon>Sordariomycetes</taxon>
        <taxon>Hypocreomycetidae</taxon>
        <taxon>Hypocreales</taxon>
        <taxon>Nectriaceae</taxon>
        <taxon>Fusarium</taxon>
    </lineage>
</organism>
<keyword evidence="1" id="KW-0378">Hydrolase</keyword>
<evidence type="ECO:0000313" key="4">
    <source>
        <dbReference type="EMBL" id="RGP71792.1"/>
    </source>
</evidence>
<sequence length="276" mass="28744">MAPQRLFAAFAALSIVIGSGASPCKPVSVTTETEVTTASIIASTIETVTAGDATFTTDLTSTESDYATDITVTETETENSSAAESTTTLAVLTTETSSFTSSAEALPTTTSSPPIEILPILDNGDFETGSSAPWDNFGIGAFGRIDTEALNAHRGSYSFVMGSAASDWSNTVQVLRKPSLVAGQTYSLSLYAKVSSGSHCTSVEAFIDNDNMVDSFGTRITASGAQLAGDFAGLRGGFTLTQAALDNNNEIRVVIRAKCSNGYMAWIDDVSLTLSN</sequence>
<feature type="domain" description="CBM-cenC" evidence="3">
    <location>
        <begin position="120"/>
        <end position="203"/>
    </location>
</feature>
<accession>A0A395SI77</accession>
<gene>
    <name evidence="4" type="ORF">FSPOR_3158</name>
</gene>
<evidence type="ECO:0000313" key="5">
    <source>
        <dbReference type="Proteomes" id="UP000266152"/>
    </source>
</evidence>
<dbReference type="InterPro" id="IPR008979">
    <property type="entry name" value="Galactose-bd-like_sf"/>
</dbReference>
<dbReference type="STRING" id="5514.A0A395SI77"/>
<dbReference type="GO" id="GO:0016798">
    <property type="term" value="F:hydrolase activity, acting on glycosyl bonds"/>
    <property type="evidence" value="ECO:0007669"/>
    <property type="project" value="InterPro"/>
</dbReference>
<dbReference type="AlphaFoldDB" id="A0A395SI77"/>
<dbReference type="EMBL" id="PXOF01000039">
    <property type="protein sequence ID" value="RGP71792.1"/>
    <property type="molecule type" value="Genomic_DNA"/>
</dbReference>
<dbReference type="SUPFAM" id="SSF49785">
    <property type="entry name" value="Galactose-binding domain-like"/>
    <property type="match status" value="1"/>
</dbReference>
<proteinExistence type="predicted"/>
<reference evidence="4 5" key="1">
    <citation type="journal article" date="2018" name="PLoS Pathog.">
        <title>Evolution of structural diversity of trichothecenes, a family of toxins produced by plant pathogenic and entomopathogenic fungi.</title>
        <authorList>
            <person name="Proctor R.H."/>
            <person name="McCormick S.P."/>
            <person name="Kim H.S."/>
            <person name="Cardoza R.E."/>
            <person name="Stanley A.M."/>
            <person name="Lindo L."/>
            <person name="Kelly A."/>
            <person name="Brown D.W."/>
            <person name="Lee T."/>
            <person name="Vaughan M.M."/>
            <person name="Alexander N.J."/>
            <person name="Busman M."/>
            <person name="Gutierrez S."/>
        </authorList>
    </citation>
    <scope>NUCLEOTIDE SEQUENCE [LARGE SCALE GENOMIC DNA]</scope>
    <source>
        <strain evidence="4 5">NRRL 3299</strain>
    </source>
</reference>
<dbReference type="InterPro" id="IPR003305">
    <property type="entry name" value="CenC_carb-bd"/>
</dbReference>
<evidence type="ECO:0000256" key="2">
    <source>
        <dbReference type="SAM" id="SignalP"/>
    </source>
</evidence>
<keyword evidence="2" id="KW-0732">Signal</keyword>
<evidence type="ECO:0000256" key="1">
    <source>
        <dbReference type="ARBA" id="ARBA00022801"/>
    </source>
</evidence>
<evidence type="ECO:0000259" key="3">
    <source>
        <dbReference type="Pfam" id="PF02018"/>
    </source>
</evidence>
<comment type="caution">
    <text evidence="4">The sequence shown here is derived from an EMBL/GenBank/DDBJ whole genome shotgun (WGS) entry which is preliminary data.</text>
</comment>
<dbReference type="Gene3D" id="2.60.120.260">
    <property type="entry name" value="Galactose-binding domain-like"/>
    <property type="match status" value="1"/>
</dbReference>